<reference evidence="5 6" key="1">
    <citation type="journal article" date="2006" name="Proc. Natl. Acad. Sci. U.S.A.">
        <title>Evolution of sensory complexity recorded in a myxobacterial genome.</title>
        <authorList>
            <person name="Goldman B.S."/>
            <person name="Nierman W.C."/>
            <person name="Kaiser D."/>
            <person name="Slater S.C."/>
            <person name="Durkin A.S."/>
            <person name="Eisen J.A."/>
            <person name="Ronning C.M."/>
            <person name="Barbazuk W.B."/>
            <person name="Blanchard M."/>
            <person name="Field C."/>
            <person name="Halling C."/>
            <person name="Hinkle G."/>
            <person name="Iartchuk O."/>
            <person name="Kim H.S."/>
            <person name="Mackenzie C."/>
            <person name="Madupu R."/>
            <person name="Miller N."/>
            <person name="Shvartsbeyn A."/>
            <person name="Sullivan S.A."/>
            <person name="Vaudin M."/>
            <person name="Wiegand R."/>
            <person name="Kaplan H.B."/>
        </authorList>
    </citation>
    <scope>NUCLEOTIDE SEQUENCE [LARGE SCALE GENOMIC DNA]</scope>
    <source>
        <strain evidence="6">DK1622</strain>
    </source>
</reference>
<feature type="compositionally biased region" description="Low complexity" evidence="2">
    <location>
        <begin position="447"/>
        <end position="461"/>
    </location>
</feature>
<dbReference type="Pfam" id="PF00176">
    <property type="entry name" value="SNF2-rel_dom"/>
    <property type="match status" value="1"/>
</dbReference>
<dbReference type="InterPro" id="IPR027417">
    <property type="entry name" value="P-loop_NTPase"/>
</dbReference>
<dbReference type="CDD" id="cd18793">
    <property type="entry name" value="SF2_C_SNF"/>
    <property type="match status" value="1"/>
</dbReference>
<dbReference type="CDD" id="cd17919">
    <property type="entry name" value="DEXHc_Snf"/>
    <property type="match status" value="1"/>
</dbReference>
<name>Q1CW61_MYXXD</name>
<keyword evidence="6" id="KW-1185">Reference proteome</keyword>
<dbReference type="OrthoDB" id="18878at2"/>
<feature type="domain" description="Helicase ATP-binding" evidence="3">
    <location>
        <begin position="519"/>
        <end position="695"/>
    </location>
</feature>
<dbReference type="Gene3D" id="3.40.50.300">
    <property type="entry name" value="P-loop containing nucleotide triphosphate hydrolases"/>
    <property type="match status" value="1"/>
</dbReference>
<evidence type="ECO:0000313" key="6">
    <source>
        <dbReference type="Proteomes" id="UP000002402"/>
    </source>
</evidence>
<dbReference type="GO" id="GO:0016787">
    <property type="term" value="F:hydrolase activity"/>
    <property type="evidence" value="ECO:0007669"/>
    <property type="project" value="UniProtKB-KW"/>
</dbReference>
<dbReference type="InterPro" id="IPR014001">
    <property type="entry name" value="Helicase_ATP-bd"/>
</dbReference>
<dbReference type="PANTHER" id="PTHR45629">
    <property type="entry name" value="SNF2/RAD54 FAMILY MEMBER"/>
    <property type="match status" value="1"/>
</dbReference>
<feature type="region of interest" description="Disordered" evidence="2">
    <location>
        <begin position="974"/>
        <end position="994"/>
    </location>
</feature>
<dbReference type="AlphaFoldDB" id="Q1CW61"/>
<protein>
    <submittedName>
        <fullName evidence="5">SNF2 domain/helicase domain protein</fullName>
    </submittedName>
</protein>
<dbReference type="EMBL" id="CP000113">
    <property type="protein sequence ID" value="ABF85973.1"/>
    <property type="molecule type" value="Genomic_DNA"/>
</dbReference>
<dbReference type="PROSITE" id="PS51192">
    <property type="entry name" value="HELICASE_ATP_BIND_1"/>
    <property type="match status" value="1"/>
</dbReference>
<feature type="domain" description="Helicase C-terminal" evidence="4">
    <location>
        <begin position="813"/>
        <end position="978"/>
    </location>
</feature>
<accession>Q1CW61</accession>
<keyword evidence="1" id="KW-0378">Hydrolase</keyword>
<dbReference type="PROSITE" id="PS50096">
    <property type="entry name" value="IQ"/>
    <property type="match status" value="1"/>
</dbReference>
<dbReference type="Gene3D" id="3.40.50.10810">
    <property type="entry name" value="Tandem AAA-ATPase domain"/>
    <property type="match status" value="1"/>
</dbReference>
<dbReference type="Proteomes" id="UP000002402">
    <property type="component" value="Chromosome"/>
</dbReference>
<dbReference type="eggNOG" id="COG0553">
    <property type="taxonomic scope" value="Bacteria"/>
</dbReference>
<sequence length="994" mass="110372">MVVRLCGRPDSYSRVQAMTLAGAIPMPSPESLTSNPRGTLQRWSIDAGQLRISLQDLPTELAFRVGLREAEWRERGWLDGHQLRFSQSEWAALGRPVDGGLDEEERESLHEEWAVLQHLLMDLVGLEQQDIGCEVVGVPGGAGARYRVRIAGELLPDAPNPIPWFVDSSERGEPILLGPAAAWACVEARLATHAPRKEQLARVIRIRGVLEDVSRRLAVRVQYTARGYLSRYQPQPVARVGLRWEQDPEATEVVSLHPYAIHPDGRQTALPLGSLQAGGIAGDDARRPLVLPEGAERILENVRPLQHRLAADVQREMEDPTVIIPEGVNADAILDLSLYSERVLGFEVQRGREPAVGVEGSGLEWIDPGDRERGFSFTLRVASPDGRDAVPLRLDSRETAAELYAANEAALARGSTEPLTVAGARIAPGEDLRRQLTTALRLSEPEPGTAAPSGGDSASSSKPKKSIEAVRVRELAASATGSAQSGIDDPVPWELLRSVMVTGVELKLHQRQGIEWLWRRAREATPGVLLADDMGLGKTLQVACFLTLRRMTLHEQLPPGTRLKPQLVVCPTILLENWRQELERFFVESTWEPFILHGAGLEAVKRDGELNGAFLSRQDLVLTNYETLGAYQRSLLKVDFDVVVFDEAHNLKNPDTLRSRAARALKRSFAVGLTGTPVENELLDVWAIYDALQCRQPRVFGTRAAFREEHQGEEAIETLRQRLDYPSPGCTLLRREKAEALKDLPPKRPQCRKVEMTEEQESQERLIARQMSSRGSFWALSALQKLYQHPALLTDARGLSSVTALRESPKTRLCLELLEEIESQGGGAGSEKALVFVLSRAMQDLLAQLIAERFRLGRVDIVNGEPDSRKAALQNIDAFSRAKGFQVLILSPLAAGAGLNIVAANHVIHYGRWWNPAKEDQATDRAHRIGQVRPVHVYYPLLHRQGRPDMGFDLRLHDLVERKRAIARDFLSPTNDDTQQYSGVFQRAHEEGEG</sequence>
<evidence type="ECO:0000256" key="1">
    <source>
        <dbReference type="ARBA" id="ARBA00022801"/>
    </source>
</evidence>
<feature type="region of interest" description="Disordered" evidence="2">
    <location>
        <begin position="440"/>
        <end position="466"/>
    </location>
</feature>
<dbReference type="InterPro" id="IPR001650">
    <property type="entry name" value="Helicase_C-like"/>
</dbReference>
<dbReference type="InterPro" id="IPR049730">
    <property type="entry name" value="SNF2/RAD54-like_C"/>
</dbReference>
<dbReference type="SUPFAM" id="SSF52540">
    <property type="entry name" value="P-loop containing nucleoside triphosphate hydrolases"/>
    <property type="match status" value="2"/>
</dbReference>
<evidence type="ECO:0000259" key="4">
    <source>
        <dbReference type="PROSITE" id="PS51194"/>
    </source>
</evidence>
<dbReference type="InterPro" id="IPR000330">
    <property type="entry name" value="SNF2_N"/>
</dbReference>
<dbReference type="KEGG" id="mxa:MXAN_7249"/>
<evidence type="ECO:0000256" key="2">
    <source>
        <dbReference type="SAM" id="MobiDB-lite"/>
    </source>
</evidence>
<evidence type="ECO:0000313" key="5">
    <source>
        <dbReference type="EMBL" id="ABF85973.1"/>
    </source>
</evidence>
<dbReference type="GO" id="GO:0005524">
    <property type="term" value="F:ATP binding"/>
    <property type="evidence" value="ECO:0007669"/>
    <property type="project" value="InterPro"/>
</dbReference>
<dbReference type="Pfam" id="PF00271">
    <property type="entry name" value="Helicase_C"/>
    <property type="match status" value="1"/>
</dbReference>
<gene>
    <name evidence="5" type="ordered locus">MXAN_7249</name>
</gene>
<organism evidence="5 6">
    <name type="scientific">Myxococcus xanthus (strain DK1622)</name>
    <dbReference type="NCBI Taxonomy" id="246197"/>
    <lineage>
        <taxon>Bacteria</taxon>
        <taxon>Pseudomonadati</taxon>
        <taxon>Myxococcota</taxon>
        <taxon>Myxococcia</taxon>
        <taxon>Myxococcales</taxon>
        <taxon>Cystobacterineae</taxon>
        <taxon>Myxococcaceae</taxon>
        <taxon>Myxococcus</taxon>
    </lineage>
</organism>
<evidence type="ECO:0000259" key="3">
    <source>
        <dbReference type="PROSITE" id="PS51192"/>
    </source>
</evidence>
<dbReference type="EnsemblBacteria" id="ABF85973">
    <property type="protein sequence ID" value="ABF85973"/>
    <property type="gene ID" value="MXAN_7249"/>
</dbReference>
<dbReference type="InterPro" id="IPR038718">
    <property type="entry name" value="SNF2-like_sf"/>
</dbReference>
<proteinExistence type="predicted"/>
<feature type="compositionally biased region" description="Polar residues" evidence="2">
    <location>
        <begin position="974"/>
        <end position="983"/>
    </location>
</feature>
<dbReference type="PROSITE" id="PS51194">
    <property type="entry name" value="HELICASE_CTER"/>
    <property type="match status" value="1"/>
</dbReference>
<dbReference type="STRING" id="246197.MXAN_7249"/>
<dbReference type="InterPro" id="IPR050496">
    <property type="entry name" value="SNF2_RAD54_helicase_repair"/>
</dbReference>
<dbReference type="SMART" id="SM00490">
    <property type="entry name" value="HELICc"/>
    <property type="match status" value="1"/>
</dbReference>
<dbReference type="SMART" id="SM00487">
    <property type="entry name" value="DEXDc"/>
    <property type="match status" value="1"/>
</dbReference>
<dbReference type="HOGENOM" id="CLU_300873_0_0_7"/>
<dbReference type="PANTHER" id="PTHR45629:SF7">
    <property type="entry name" value="DNA EXCISION REPAIR PROTEIN ERCC-6-RELATED"/>
    <property type="match status" value="1"/>
</dbReference>